<keyword evidence="4 8" id="KW-1003">Cell membrane</keyword>
<dbReference type="EMBL" id="LRQI01000091">
    <property type="protein sequence ID" value="KXA36445.1"/>
    <property type="molecule type" value="Genomic_DNA"/>
</dbReference>
<evidence type="ECO:0000313" key="10">
    <source>
        <dbReference type="EMBL" id="KXA36445.1"/>
    </source>
</evidence>
<feature type="transmembrane region" description="Helical" evidence="9">
    <location>
        <begin position="38"/>
        <end position="58"/>
    </location>
</feature>
<dbReference type="PIRSF" id="PIRSF028784">
    <property type="entry name" value="MrpF"/>
    <property type="match status" value="1"/>
</dbReference>
<dbReference type="NCBIfam" id="NF009300">
    <property type="entry name" value="PRK12657.1"/>
    <property type="match status" value="1"/>
</dbReference>
<reference evidence="11 15" key="3">
    <citation type="submission" date="2019-07" db="EMBL/GenBank/DDBJ databases">
        <title>Comparative genome analysis of staphylococcus lugdunensis shows clonal complex-dependent diversity of the putative virulence factor, ess/type vii locus.</title>
        <authorList>
            <person name="Lebeurre J."/>
            <person name="Dahyot S."/>
            <person name="Diene S."/>
            <person name="Paulay A."/>
            <person name="Aubourg M."/>
            <person name="Argemi X."/>
            <person name="Giard J.-C."/>
            <person name="Tournier I."/>
            <person name="Francois P."/>
            <person name="Pestel-Caron M."/>
        </authorList>
    </citation>
    <scope>NUCLEOTIDE SEQUENCE [LARGE SCALE GENOMIC DNA]</scope>
    <source>
        <strain evidence="11 15">SL13</strain>
    </source>
</reference>
<evidence type="ECO:0000313" key="14">
    <source>
        <dbReference type="Proteomes" id="UP000293637"/>
    </source>
</evidence>
<keyword evidence="6 9" id="KW-1133">Transmembrane helix</keyword>
<reference evidence="10 13" key="1">
    <citation type="submission" date="2016-01" db="EMBL/GenBank/DDBJ databases">
        <authorList>
            <person name="Mitreva M."/>
            <person name="Pepin K.H."/>
            <person name="Mihindukulasuriya K.A."/>
            <person name="Fulton R."/>
            <person name="Fronick C."/>
            <person name="O'Laughlin M."/>
            <person name="Miner T."/>
            <person name="Herter B."/>
            <person name="Rosa B.A."/>
            <person name="Cordes M."/>
            <person name="Tomlinson C."/>
            <person name="Wollam A."/>
            <person name="Palsikar V.B."/>
            <person name="Mardis E.R."/>
            <person name="Wilson R.K."/>
        </authorList>
    </citation>
    <scope>NUCLEOTIDE SEQUENCE [LARGE SCALE GENOMIC DNA]</scope>
    <source>
        <strain evidence="10 13">MJR7738</strain>
    </source>
</reference>
<evidence type="ECO:0000313" key="12">
    <source>
        <dbReference type="EMBL" id="TBW71900.1"/>
    </source>
</evidence>
<dbReference type="GO" id="GO:0005886">
    <property type="term" value="C:plasma membrane"/>
    <property type="evidence" value="ECO:0007669"/>
    <property type="project" value="UniProtKB-SubCell"/>
</dbReference>
<dbReference type="AlphaFoldDB" id="A0A133Q0P4"/>
<evidence type="ECO:0000313" key="11">
    <source>
        <dbReference type="EMBL" id="QEX39620.1"/>
    </source>
</evidence>
<dbReference type="OMA" id="YERAIYI"/>
<keyword evidence="8" id="KW-0050">Antiport</keyword>
<dbReference type="GeneID" id="58090459"/>
<dbReference type="PANTHER" id="PTHR34702:SF1">
    <property type="entry name" value="NA(+)_H(+) ANTIPORTER SUBUNIT F"/>
    <property type="match status" value="1"/>
</dbReference>
<sequence length="100" mass="10722">MIATLTMFFTTSALIVFGIALLIAMFRLIKGPTTADRVVAFDTTSAVIMSIVGVLSVINRTVSFLDSIMLIAIISFVSSVSISRFIGGGRVFNGTNKRNN</sequence>
<keyword evidence="5 9" id="KW-0812">Transmembrane</keyword>
<dbReference type="eggNOG" id="COG2212">
    <property type="taxonomic scope" value="Bacteria"/>
</dbReference>
<evidence type="ECO:0000256" key="6">
    <source>
        <dbReference type="ARBA" id="ARBA00022989"/>
    </source>
</evidence>
<evidence type="ECO:0000256" key="2">
    <source>
        <dbReference type="ARBA" id="ARBA00009212"/>
    </source>
</evidence>
<dbReference type="InterPro" id="IPR007208">
    <property type="entry name" value="MrpF/PhaF-like"/>
</dbReference>
<keyword evidence="7 8" id="KW-0472">Membrane</keyword>
<evidence type="ECO:0000256" key="4">
    <source>
        <dbReference type="ARBA" id="ARBA00022475"/>
    </source>
</evidence>
<dbReference type="STRING" id="28035.B6N84_10890"/>
<dbReference type="EMBL" id="CP041722">
    <property type="protein sequence ID" value="QEX39620.1"/>
    <property type="molecule type" value="Genomic_DNA"/>
</dbReference>
<evidence type="ECO:0000256" key="5">
    <source>
        <dbReference type="ARBA" id="ARBA00022692"/>
    </source>
</evidence>
<evidence type="ECO:0000256" key="7">
    <source>
        <dbReference type="ARBA" id="ARBA00023136"/>
    </source>
</evidence>
<dbReference type="Pfam" id="PF04066">
    <property type="entry name" value="MrpF_PhaF"/>
    <property type="match status" value="1"/>
</dbReference>
<keyword evidence="3 8" id="KW-0813">Transport</keyword>
<dbReference type="RefSeq" id="WP_002459843.1">
    <property type="nucleotide sequence ID" value="NZ_AP021848.1"/>
</dbReference>
<dbReference type="Proteomes" id="UP000325462">
    <property type="component" value="Chromosome"/>
</dbReference>
<gene>
    <name evidence="12" type="ORF">EQ812_08820</name>
    <name evidence="11" type="ORF">FO454_12160</name>
    <name evidence="10" type="ORF">HMPREF3225_02206</name>
</gene>
<evidence type="ECO:0000256" key="8">
    <source>
        <dbReference type="PIRNR" id="PIRNR028784"/>
    </source>
</evidence>
<keyword evidence="15" id="KW-1185">Reference proteome</keyword>
<evidence type="ECO:0000313" key="13">
    <source>
        <dbReference type="Proteomes" id="UP000070063"/>
    </source>
</evidence>
<evidence type="ECO:0000256" key="9">
    <source>
        <dbReference type="SAM" id="Phobius"/>
    </source>
</evidence>
<comment type="subcellular location">
    <subcellularLocation>
        <location evidence="1 8">Cell membrane</location>
        <topology evidence="1 8">Multi-pass membrane protein</topology>
    </subcellularLocation>
</comment>
<evidence type="ECO:0000313" key="15">
    <source>
        <dbReference type="Proteomes" id="UP000325462"/>
    </source>
</evidence>
<evidence type="ECO:0000256" key="1">
    <source>
        <dbReference type="ARBA" id="ARBA00004651"/>
    </source>
</evidence>
<dbReference type="EMBL" id="SCHB01000005">
    <property type="protein sequence ID" value="TBW71900.1"/>
    <property type="molecule type" value="Genomic_DNA"/>
</dbReference>
<accession>A0A133Q0P4</accession>
<feature type="transmembrane region" description="Helical" evidence="9">
    <location>
        <begin position="6"/>
        <end position="26"/>
    </location>
</feature>
<dbReference type="PANTHER" id="PTHR34702">
    <property type="entry name" value="NA(+)/H(+) ANTIPORTER SUBUNIT F1"/>
    <property type="match status" value="1"/>
</dbReference>
<protein>
    <submittedName>
        <fullName evidence="12">Cation:proton antiporter</fullName>
    </submittedName>
    <submittedName>
        <fullName evidence="10">Monovalent cation/H+ antiporter subunit F</fullName>
    </submittedName>
</protein>
<dbReference type="Proteomes" id="UP000293637">
    <property type="component" value="Unassembled WGS sequence"/>
</dbReference>
<reference evidence="12 14" key="2">
    <citation type="journal article" date="2019" name="Sci. Transl. Med.">
        <title>Quorum sensing between bacterial species on the skin protects against epidermal injury in atopic dermatitis.</title>
        <authorList>
            <person name="Williams M.R."/>
        </authorList>
    </citation>
    <scope>NUCLEOTIDE SEQUENCE [LARGE SCALE GENOMIC DNA]</scope>
    <source>
        <strain evidence="12 14">E7</strain>
    </source>
</reference>
<name>A0A133Q0P4_STALU</name>
<feature type="transmembrane region" description="Helical" evidence="9">
    <location>
        <begin position="64"/>
        <end position="87"/>
    </location>
</feature>
<proteinExistence type="inferred from homology"/>
<organism evidence="12 14">
    <name type="scientific">Staphylococcus lugdunensis</name>
    <dbReference type="NCBI Taxonomy" id="28035"/>
    <lineage>
        <taxon>Bacteria</taxon>
        <taxon>Bacillati</taxon>
        <taxon>Bacillota</taxon>
        <taxon>Bacilli</taxon>
        <taxon>Bacillales</taxon>
        <taxon>Staphylococcaceae</taxon>
        <taxon>Staphylococcus</taxon>
    </lineage>
</organism>
<comment type="similarity">
    <text evidence="2 8">Belongs to the CPA3 antiporters (TC 2.A.63) subunit F family.</text>
</comment>
<keyword evidence="8" id="KW-0406">Ion transport</keyword>
<dbReference type="Proteomes" id="UP000070063">
    <property type="component" value="Unassembled WGS sequence"/>
</dbReference>
<dbReference type="GO" id="GO:0015385">
    <property type="term" value="F:sodium:proton antiporter activity"/>
    <property type="evidence" value="ECO:0007669"/>
    <property type="project" value="TreeGrafter"/>
</dbReference>
<evidence type="ECO:0000256" key="3">
    <source>
        <dbReference type="ARBA" id="ARBA00022448"/>
    </source>
</evidence>